<dbReference type="GeneID" id="94848975"/>
<dbReference type="CDD" id="cd00038">
    <property type="entry name" value="CAP_ED"/>
    <property type="match status" value="1"/>
</dbReference>
<feature type="compositionally biased region" description="Low complexity" evidence="1">
    <location>
        <begin position="387"/>
        <end position="406"/>
    </location>
</feature>
<dbReference type="EMBL" id="MLAK01000198">
    <property type="protein sequence ID" value="OHT15676.1"/>
    <property type="molecule type" value="Genomic_DNA"/>
</dbReference>
<dbReference type="InterPro" id="IPR000595">
    <property type="entry name" value="cNMP-bd_dom"/>
</dbReference>
<dbReference type="RefSeq" id="XP_068368812.1">
    <property type="nucleotide sequence ID" value="XM_068514271.1"/>
</dbReference>
<dbReference type="PROSITE" id="PS50042">
    <property type="entry name" value="CNMP_BINDING_3"/>
    <property type="match status" value="2"/>
</dbReference>
<gene>
    <name evidence="3" type="ORF">TRFO_42369</name>
</gene>
<feature type="region of interest" description="Disordered" evidence="1">
    <location>
        <begin position="387"/>
        <end position="415"/>
    </location>
</feature>
<keyword evidence="4" id="KW-1185">Reference proteome</keyword>
<comment type="caution">
    <text evidence="3">The sequence shown here is derived from an EMBL/GenBank/DDBJ whole genome shotgun (WGS) entry which is preliminary data.</text>
</comment>
<accession>A0A1J4L137</accession>
<evidence type="ECO:0000313" key="4">
    <source>
        <dbReference type="Proteomes" id="UP000179807"/>
    </source>
</evidence>
<dbReference type="InterPro" id="IPR014710">
    <property type="entry name" value="RmlC-like_jellyroll"/>
</dbReference>
<dbReference type="PANTHER" id="PTHR23011:SF28">
    <property type="entry name" value="CYCLIC NUCLEOTIDE-BINDING DOMAIN CONTAINING PROTEIN"/>
    <property type="match status" value="1"/>
</dbReference>
<feature type="domain" description="Cyclic nucleotide-binding" evidence="2">
    <location>
        <begin position="281"/>
        <end position="326"/>
    </location>
</feature>
<organism evidence="3 4">
    <name type="scientific">Tritrichomonas foetus</name>
    <dbReference type="NCBI Taxonomy" id="1144522"/>
    <lineage>
        <taxon>Eukaryota</taxon>
        <taxon>Metamonada</taxon>
        <taxon>Parabasalia</taxon>
        <taxon>Tritrichomonadida</taxon>
        <taxon>Tritrichomonadidae</taxon>
        <taxon>Tritrichomonas</taxon>
    </lineage>
</organism>
<name>A0A1J4L137_9EUKA</name>
<dbReference type="Proteomes" id="UP000179807">
    <property type="component" value="Unassembled WGS sequence"/>
</dbReference>
<dbReference type="SUPFAM" id="SSF51206">
    <property type="entry name" value="cAMP-binding domain-like"/>
    <property type="match status" value="2"/>
</dbReference>
<evidence type="ECO:0000259" key="2">
    <source>
        <dbReference type="PROSITE" id="PS50042"/>
    </source>
</evidence>
<dbReference type="PANTHER" id="PTHR23011">
    <property type="entry name" value="CYCLIC NUCLEOTIDE-BINDING DOMAIN CONTAINING PROTEIN"/>
    <property type="match status" value="1"/>
</dbReference>
<proteinExistence type="predicted"/>
<dbReference type="VEuPathDB" id="TrichDB:TRFO_42369"/>
<feature type="domain" description="Cyclic nucleotide-binding" evidence="2">
    <location>
        <begin position="127"/>
        <end position="260"/>
    </location>
</feature>
<dbReference type="AlphaFoldDB" id="A0A1J4L137"/>
<evidence type="ECO:0000256" key="1">
    <source>
        <dbReference type="SAM" id="MobiDB-lite"/>
    </source>
</evidence>
<evidence type="ECO:0000313" key="3">
    <source>
        <dbReference type="EMBL" id="OHT15676.1"/>
    </source>
</evidence>
<dbReference type="InterPro" id="IPR018490">
    <property type="entry name" value="cNMP-bd_dom_sf"/>
</dbReference>
<dbReference type="Gene3D" id="2.60.120.10">
    <property type="entry name" value="Jelly Rolls"/>
    <property type="match status" value="1"/>
</dbReference>
<reference evidence="3" key="1">
    <citation type="submission" date="2016-10" db="EMBL/GenBank/DDBJ databases">
        <authorList>
            <person name="Benchimol M."/>
            <person name="Almeida L.G."/>
            <person name="Vasconcelos A.T."/>
            <person name="Perreira-Neves A."/>
            <person name="Rosa I.A."/>
            <person name="Tasca T."/>
            <person name="Bogo M.R."/>
            <person name="de Souza W."/>
        </authorList>
    </citation>
    <scope>NUCLEOTIDE SEQUENCE [LARGE SCALE GENOMIC DNA]</scope>
    <source>
        <strain evidence="3">K</strain>
    </source>
</reference>
<sequence length="532" mass="60180">MIRIILVISYVKTIWFVYILKNNGIIKFCRKNLIIFKIIPNCIFIYSIMMKNFNLLNYISKSSCQNRYFMKGRKARTRLVISKAFRTPEIAPPPYGDVIHCLKTSPSKRTNEQNQIIFRYLLLNNSLLEMLEGPERVKQAASDATYVQLTKSDVLFFEGDDPDGIYIVMDGSVDVIIRLFLVAEDCLFDSDEKETTEFAQLMDLMDLDVTSDKLTRVNVLGKGQIFGHISYLLEKRRSATIVGASEFTDIIKLNPEIFTKTSALIKANELLNENKKLASKAFPRLRDEQITLISSLAETFTLPIGKTLTSENSIGKYLYIVKKGTLSRHQLVDFTPLSFRKIDAPFEKLELHFPDGPKPVHTDDISEGMLFIDPSASGCLSYPIPNQAQNQASSAPSNATSTVTSSRNSPLNSPSQLTSKFNVRAISPEVKLLAFRLNYFKIVAGKVEVKKIKSELESKLTDKDAIAIWVRDEKARLWGEFKGREAKEAHKAARGDLLFKRGQVAIRTPSIPKSLKNFKPRQVIPYAPKSLR</sequence>
<protein>
    <recommendedName>
        <fullName evidence="2">Cyclic nucleotide-binding domain-containing protein</fullName>
    </recommendedName>
</protein>